<dbReference type="EMBL" id="RYZW01000006">
    <property type="protein sequence ID" value="TDZ73422.1"/>
    <property type="molecule type" value="Genomic_DNA"/>
</dbReference>
<protein>
    <submittedName>
        <fullName evidence="5">Very-long-chain 3-oxooacyl-coA reductase</fullName>
    </submittedName>
</protein>
<dbReference type="InterPro" id="IPR036291">
    <property type="entry name" value="NAD(P)-bd_dom_sf"/>
</dbReference>
<keyword evidence="4" id="KW-1133">Transmembrane helix</keyword>
<dbReference type="Gene3D" id="3.40.50.720">
    <property type="entry name" value="NAD(P)-binding Rossmann-like Domain"/>
    <property type="match status" value="1"/>
</dbReference>
<dbReference type="PRINTS" id="PR00081">
    <property type="entry name" value="GDHRDH"/>
</dbReference>
<comment type="similarity">
    <text evidence="1 3">Belongs to the short-chain dehydrogenases/reductases (SDR) family.</text>
</comment>
<dbReference type="AlphaFoldDB" id="A0A4R8RUI3"/>
<dbReference type="Proteomes" id="UP000295703">
    <property type="component" value="Unassembled WGS sequence"/>
</dbReference>
<evidence type="ECO:0000256" key="3">
    <source>
        <dbReference type="RuleBase" id="RU000363"/>
    </source>
</evidence>
<dbReference type="InterPro" id="IPR051019">
    <property type="entry name" value="VLCFA-Steroid_DH"/>
</dbReference>
<reference evidence="5 6" key="1">
    <citation type="submission" date="2018-12" db="EMBL/GenBank/DDBJ databases">
        <title>Genome sequence and assembly of Colletotrichum trifolii.</title>
        <authorList>
            <person name="Gan P."/>
            <person name="Shirasu K."/>
        </authorList>
    </citation>
    <scope>NUCLEOTIDE SEQUENCE [LARGE SCALE GENOMIC DNA]</scope>
    <source>
        <strain evidence="5 6">543-2</strain>
    </source>
</reference>
<accession>A0A4R8RUI3</accession>
<dbReference type="SUPFAM" id="SSF51735">
    <property type="entry name" value="NAD(P)-binding Rossmann-fold domains"/>
    <property type="match status" value="1"/>
</dbReference>
<feature type="transmembrane region" description="Helical" evidence="4">
    <location>
        <begin position="12"/>
        <end position="30"/>
    </location>
</feature>
<dbReference type="PRINTS" id="PR00080">
    <property type="entry name" value="SDRFAMILY"/>
</dbReference>
<keyword evidence="6" id="KW-1185">Reference proteome</keyword>
<evidence type="ECO:0000256" key="1">
    <source>
        <dbReference type="ARBA" id="ARBA00006484"/>
    </source>
</evidence>
<evidence type="ECO:0000256" key="2">
    <source>
        <dbReference type="ARBA" id="ARBA00023002"/>
    </source>
</evidence>
<keyword evidence="2" id="KW-0560">Oxidoreductase</keyword>
<keyword evidence="4" id="KW-0472">Membrane</keyword>
<dbReference type="GO" id="GO:0016491">
    <property type="term" value="F:oxidoreductase activity"/>
    <property type="evidence" value="ECO:0007669"/>
    <property type="project" value="UniProtKB-KW"/>
</dbReference>
<dbReference type="InterPro" id="IPR002347">
    <property type="entry name" value="SDR_fam"/>
</dbReference>
<evidence type="ECO:0000313" key="5">
    <source>
        <dbReference type="EMBL" id="TDZ73422.1"/>
    </source>
</evidence>
<comment type="caution">
    <text evidence="5">The sequence shown here is derived from an EMBL/GenBank/DDBJ whole genome shotgun (WGS) entry which is preliminary data.</text>
</comment>
<proteinExistence type="inferred from homology"/>
<dbReference type="PANTHER" id="PTHR43899:SF13">
    <property type="entry name" value="RH59310P"/>
    <property type="match status" value="1"/>
</dbReference>
<evidence type="ECO:0000313" key="6">
    <source>
        <dbReference type="Proteomes" id="UP000295703"/>
    </source>
</evidence>
<dbReference type="Pfam" id="PF00106">
    <property type="entry name" value="adh_short"/>
    <property type="match status" value="1"/>
</dbReference>
<dbReference type="GO" id="GO:0005783">
    <property type="term" value="C:endoplasmic reticulum"/>
    <property type="evidence" value="ECO:0007669"/>
    <property type="project" value="TreeGrafter"/>
</dbReference>
<evidence type="ECO:0000256" key="4">
    <source>
        <dbReference type="SAM" id="Phobius"/>
    </source>
</evidence>
<dbReference type="PANTHER" id="PTHR43899">
    <property type="entry name" value="RH59310P"/>
    <property type="match status" value="1"/>
</dbReference>
<dbReference type="STRING" id="5466.A0A4R8RUI3"/>
<gene>
    <name evidence="5" type="ORF">CTRI78_v001257</name>
</gene>
<organism evidence="5 6">
    <name type="scientific">Colletotrichum trifolii</name>
    <dbReference type="NCBI Taxonomy" id="5466"/>
    <lineage>
        <taxon>Eukaryota</taxon>
        <taxon>Fungi</taxon>
        <taxon>Dikarya</taxon>
        <taxon>Ascomycota</taxon>
        <taxon>Pezizomycotina</taxon>
        <taxon>Sordariomycetes</taxon>
        <taxon>Hypocreomycetidae</taxon>
        <taxon>Glomerellales</taxon>
        <taxon>Glomerellaceae</taxon>
        <taxon>Colletotrichum</taxon>
        <taxon>Colletotrichum orbiculare species complex</taxon>
    </lineage>
</organism>
<name>A0A4R8RUI3_COLTR</name>
<keyword evidence="4" id="KW-0812">Transmembrane</keyword>
<sequence length="316" mass="34797">MDSQYLLRNAGLAALFVVAYNIVWYLTPFFKPSKLERYRKTVHGKPAWALVTGASDGIGKGVANELAHRGFNVVLHGRNDVKLEGVRHGLATKYPDRDFKIMVGDAADLGSGSQPWDVMLATVENLNLRVLVNNVGGCPPHPMMRRLDESTAEEIAANVHMNALFPSILSAIMIPRFVSSAEPALIINVGSISDGGWPLLSFYSGSKSYVNAISNAMAMEMSMEGYDIEVMGVQIGAVATKTEVLTPRLFWPSVGTIANAILDRVGCGRSVLIPYWPHLVQMLVVDLVPLTVKNPLYEKVFRRLRREEERVFAKGQ</sequence>